<dbReference type="InterPro" id="IPR008271">
    <property type="entry name" value="Ser/Thr_kinase_AS"/>
</dbReference>
<dbReference type="PANTHER" id="PTHR44329">
    <property type="entry name" value="SERINE/THREONINE-PROTEIN KINASE TNNI3K-RELATED"/>
    <property type="match status" value="1"/>
</dbReference>
<dbReference type="GO" id="GO:0005524">
    <property type="term" value="F:ATP binding"/>
    <property type="evidence" value="ECO:0007669"/>
    <property type="project" value="InterPro"/>
</dbReference>
<dbReference type="AlphaFoldDB" id="A0A4Y7PLK8"/>
<dbReference type="Pfam" id="PF07714">
    <property type="entry name" value="PK_Tyr_Ser-Thr"/>
    <property type="match status" value="1"/>
</dbReference>
<accession>A0A4Y7PLK8</accession>
<dbReference type="Proteomes" id="UP000294933">
    <property type="component" value="Unassembled WGS sequence"/>
</dbReference>
<reference evidence="2 3" key="1">
    <citation type="submission" date="2018-06" db="EMBL/GenBank/DDBJ databases">
        <title>A transcriptomic atlas of mushroom development highlights an independent origin of complex multicellularity.</title>
        <authorList>
            <consortium name="DOE Joint Genome Institute"/>
            <person name="Krizsan K."/>
            <person name="Almasi E."/>
            <person name="Merenyi Z."/>
            <person name="Sahu N."/>
            <person name="Viragh M."/>
            <person name="Koszo T."/>
            <person name="Mondo S."/>
            <person name="Kiss B."/>
            <person name="Balint B."/>
            <person name="Kues U."/>
            <person name="Barry K."/>
            <person name="Hegedus J.C."/>
            <person name="Henrissat B."/>
            <person name="Johnson J."/>
            <person name="Lipzen A."/>
            <person name="Ohm R."/>
            <person name="Nagy I."/>
            <person name="Pangilinan J."/>
            <person name="Yan J."/>
            <person name="Xiong Y."/>
            <person name="Grigoriev I.V."/>
            <person name="Hibbett D.S."/>
            <person name="Nagy L.G."/>
        </authorList>
    </citation>
    <scope>NUCLEOTIDE SEQUENCE [LARGE SCALE GENOMIC DNA]</scope>
    <source>
        <strain evidence="2 3">SZMC22713</strain>
    </source>
</reference>
<dbReference type="SMART" id="SM00220">
    <property type="entry name" value="S_TKc"/>
    <property type="match status" value="1"/>
</dbReference>
<dbReference type="OrthoDB" id="26722at2759"/>
<evidence type="ECO:0000313" key="3">
    <source>
        <dbReference type="Proteomes" id="UP000294933"/>
    </source>
</evidence>
<keyword evidence="2" id="KW-0418">Kinase</keyword>
<dbReference type="InterPro" id="IPR011009">
    <property type="entry name" value="Kinase-like_dom_sf"/>
</dbReference>
<dbReference type="SUPFAM" id="SSF56112">
    <property type="entry name" value="Protein kinase-like (PK-like)"/>
    <property type="match status" value="1"/>
</dbReference>
<dbReference type="InterPro" id="IPR051681">
    <property type="entry name" value="Ser/Thr_Kinases-Pseudokinases"/>
</dbReference>
<dbReference type="InterPro" id="IPR000719">
    <property type="entry name" value="Prot_kinase_dom"/>
</dbReference>
<dbReference type="VEuPathDB" id="FungiDB:BD410DRAFT_732704"/>
<feature type="non-terminal residue" evidence="2">
    <location>
        <position position="1"/>
    </location>
</feature>
<dbReference type="PROSITE" id="PS50011">
    <property type="entry name" value="PROTEIN_KINASE_DOM"/>
    <property type="match status" value="1"/>
</dbReference>
<organism evidence="2 3">
    <name type="scientific">Rickenella mellea</name>
    <dbReference type="NCBI Taxonomy" id="50990"/>
    <lineage>
        <taxon>Eukaryota</taxon>
        <taxon>Fungi</taxon>
        <taxon>Dikarya</taxon>
        <taxon>Basidiomycota</taxon>
        <taxon>Agaricomycotina</taxon>
        <taxon>Agaricomycetes</taxon>
        <taxon>Hymenochaetales</taxon>
        <taxon>Rickenellaceae</taxon>
        <taxon>Rickenella</taxon>
    </lineage>
</organism>
<name>A0A4Y7PLK8_9AGAM</name>
<proteinExistence type="predicted"/>
<dbReference type="Gene3D" id="1.10.510.10">
    <property type="entry name" value="Transferase(Phosphotransferase) domain 1"/>
    <property type="match status" value="1"/>
</dbReference>
<dbReference type="GO" id="GO:0004674">
    <property type="term" value="F:protein serine/threonine kinase activity"/>
    <property type="evidence" value="ECO:0007669"/>
    <property type="project" value="TreeGrafter"/>
</dbReference>
<dbReference type="PROSITE" id="PS00108">
    <property type="entry name" value="PROTEIN_KINASE_ST"/>
    <property type="match status" value="1"/>
</dbReference>
<evidence type="ECO:0000313" key="2">
    <source>
        <dbReference type="EMBL" id="TDL15449.1"/>
    </source>
</evidence>
<dbReference type="EMBL" id="ML170275">
    <property type="protein sequence ID" value="TDL15449.1"/>
    <property type="molecule type" value="Genomic_DNA"/>
</dbReference>
<gene>
    <name evidence="2" type="ORF">BD410DRAFT_732704</name>
</gene>
<dbReference type="STRING" id="50990.A0A4Y7PLK8"/>
<keyword evidence="2" id="KW-0808">Transferase</keyword>
<protein>
    <submittedName>
        <fullName evidence="2">Kinase-like protein</fullName>
    </submittedName>
</protein>
<sequence>AMIVQTIIKELKIWSRLDHQNILQLRGYTLDDGEFPALVSEWMTNGTMLEYLKLNPQVDLFDMVKGIADGLMYLHKEDVVHADLKSDNVLISRSGAPLLADFGISRTLIVTHTVTTLRELMGSVRWMAYELLAPQESGPQKTTDVWAFGMVVYVGSERDHLSDSYLFDVLGAARQRVSIRSPFTCPNSLRHRNGKSTKSSL</sequence>
<feature type="domain" description="Protein kinase" evidence="1">
    <location>
        <begin position="1"/>
        <end position="201"/>
    </location>
</feature>
<dbReference type="InterPro" id="IPR001245">
    <property type="entry name" value="Ser-Thr/Tyr_kinase_cat_dom"/>
</dbReference>
<evidence type="ECO:0000259" key="1">
    <source>
        <dbReference type="PROSITE" id="PS50011"/>
    </source>
</evidence>
<keyword evidence="3" id="KW-1185">Reference proteome</keyword>